<dbReference type="PRINTS" id="PR00081">
    <property type="entry name" value="GDHRDH"/>
</dbReference>
<comment type="similarity">
    <text evidence="1">Belongs to the short-chain dehydrogenases/reductases (SDR) family.</text>
</comment>
<dbReference type="InterPro" id="IPR002347">
    <property type="entry name" value="SDR_fam"/>
</dbReference>
<sequence length="253" mass="26997">MESRISIITGASSGIGRAIAENLLMKGYGVVGNARNKVGLAALEAWSKNTPGTFIPVEGDVTKEETLTKLLSVCHDTFGRGPCIGVVNAGRGLPGSITGSDASKWEDMVNLNVLGAFRQLRILANAMTSNDEASGELASRDIVVIGSTIGTNVSPTNHVYGATKFAVHGATEALRRELGPKGVRVSLIQPGFVRTNFQEASGYDIEAFEKAVQEIGPLVEAKDVARTVEFIVDQPPHVHLHDIMLRSTRQSYP</sequence>
<organism evidence="3 4">
    <name type="scientific">Pseudoalteromonas holothuriae</name>
    <dbReference type="NCBI Taxonomy" id="2963714"/>
    <lineage>
        <taxon>Bacteria</taxon>
        <taxon>Pseudomonadati</taxon>
        <taxon>Pseudomonadota</taxon>
        <taxon>Gammaproteobacteria</taxon>
        <taxon>Alteromonadales</taxon>
        <taxon>Pseudoalteromonadaceae</taxon>
        <taxon>Pseudoalteromonas</taxon>
    </lineage>
</organism>
<dbReference type="Proteomes" id="UP001152485">
    <property type="component" value="Unassembled WGS sequence"/>
</dbReference>
<evidence type="ECO:0000256" key="2">
    <source>
        <dbReference type="ARBA" id="ARBA00023002"/>
    </source>
</evidence>
<gene>
    <name evidence="3" type="ORF">PSECIP111951_02062</name>
</gene>
<dbReference type="CDD" id="cd05233">
    <property type="entry name" value="SDR_c"/>
    <property type="match status" value="1"/>
</dbReference>
<evidence type="ECO:0000313" key="4">
    <source>
        <dbReference type="Proteomes" id="UP001152485"/>
    </source>
</evidence>
<keyword evidence="2 3" id="KW-0560">Oxidoreductase</keyword>
<accession>A0ABN8UNW0</accession>
<dbReference type="RefSeq" id="WP_261593220.1">
    <property type="nucleotide sequence ID" value="NZ_CAMAPD010000008.1"/>
</dbReference>
<dbReference type="Pfam" id="PF00106">
    <property type="entry name" value="adh_short"/>
    <property type="match status" value="1"/>
</dbReference>
<dbReference type="Gene3D" id="3.40.50.720">
    <property type="entry name" value="NAD(P)-binding Rossmann-like Domain"/>
    <property type="match status" value="1"/>
</dbReference>
<reference evidence="3 4" key="1">
    <citation type="submission" date="2022-07" db="EMBL/GenBank/DDBJ databases">
        <authorList>
            <person name="Criscuolo A."/>
        </authorList>
    </citation>
    <scope>NUCLEOTIDE SEQUENCE [LARGE SCALE GENOMIC DNA]</scope>
    <source>
        <strain evidence="4">CIP 111951</strain>
    </source>
</reference>
<evidence type="ECO:0000256" key="1">
    <source>
        <dbReference type="ARBA" id="ARBA00006484"/>
    </source>
</evidence>
<dbReference type="SUPFAM" id="SSF51735">
    <property type="entry name" value="NAD(P)-binding Rossmann-fold domains"/>
    <property type="match status" value="1"/>
</dbReference>
<protein>
    <submittedName>
        <fullName evidence="3">Oxidoreductase</fullName>
        <ecNumber evidence="3">1.-.-.-</ecNumber>
    </submittedName>
</protein>
<dbReference type="NCBIfam" id="NF038213">
    <property type="entry name" value="SDR_TniO_fam"/>
    <property type="match status" value="1"/>
</dbReference>
<dbReference type="EC" id="1.-.-.-" evidence="3"/>
<dbReference type="EMBL" id="CAMAPD010000008">
    <property type="protein sequence ID" value="CAH9059381.1"/>
    <property type="molecule type" value="Genomic_DNA"/>
</dbReference>
<dbReference type="InterPro" id="IPR036291">
    <property type="entry name" value="NAD(P)-bd_dom_sf"/>
</dbReference>
<name>A0ABN8UNW0_9GAMM</name>
<dbReference type="PANTHER" id="PTHR43115">
    <property type="entry name" value="DEHYDROGENASE/REDUCTASE SDR FAMILY MEMBER 11"/>
    <property type="match status" value="1"/>
</dbReference>
<proteinExistence type="inferred from homology"/>
<evidence type="ECO:0000313" key="3">
    <source>
        <dbReference type="EMBL" id="CAH9059381.1"/>
    </source>
</evidence>
<comment type="caution">
    <text evidence="3">The sequence shown here is derived from an EMBL/GenBank/DDBJ whole genome shotgun (WGS) entry which is preliminary data.</text>
</comment>
<dbReference type="PANTHER" id="PTHR43115:SF4">
    <property type="entry name" value="DEHYDROGENASE_REDUCTASE SDR FAMILY MEMBER 11"/>
    <property type="match status" value="1"/>
</dbReference>
<dbReference type="GO" id="GO:0016491">
    <property type="term" value="F:oxidoreductase activity"/>
    <property type="evidence" value="ECO:0007669"/>
    <property type="project" value="UniProtKB-KW"/>
</dbReference>